<accession>A0A4Z2GYI9</accession>
<evidence type="ECO:0000256" key="5">
    <source>
        <dbReference type="ARBA" id="ARBA00023180"/>
    </source>
</evidence>
<evidence type="ECO:0000313" key="8">
    <source>
        <dbReference type="EMBL" id="TNN58361.1"/>
    </source>
</evidence>
<dbReference type="Gene3D" id="2.60.40.10">
    <property type="entry name" value="Immunoglobulins"/>
    <property type="match status" value="1"/>
</dbReference>
<keyword evidence="5" id="KW-0325">Glycoprotein</keyword>
<dbReference type="InterPro" id="IPR057755">
    <property type="entry name" value="UNC5A-D-like_N"/>
</dbReference>
<name>A0A4Z2GYI9_9TELE</name>
<dbReference type="Pfam" id="PF25609">
    <property type="entry name" value="Unc5_NetrinR_N"/>
    <property type="match status" value="1"/>
</dbReference>
<feature type="domain" description="Netrin receptor UNC5A-D-like N-terminal" evidence="7">
    <location>
        <begin position="62"/>
        <end position="124"/>
    </location>
</feature>
<evidence type="ECO:0000256" key="6">
    <source>
        <dbReference type="ARBA" id="ARBA00023319"/>
    </source>
</evidence>
<evidence type="ECO:0000256" key="4">
    <source>
        <dbReference type="ARBA" id="ARBA00023170"/>
    </source>
</evidence>
<evidence type="ECO:0000259" key="7">
    <source>
        <dbReference type="Pfam" id="PF25609"/>
    </source>
</evidence>
<keyword evidence="9" id="KW-1185">Reference proteome</keyword>
<dbReference type="InterPro" id="IPR036179">
    <property type="entry name" value="Ig-like_dom_sf"/>
</dbReference>
<evidence type="ECO:0000256" key="1">
    <source>
        <dbReference type="ARBA" id="ARBA00004479"/>
    </source>
</evidence>
<keyword evidence="4 8" id="KW-0675">Receptor</keyword>
<evidence type="ECO:0000256" key="3">
    <source>
        <dbReference type="ARBA" id="ARBA00023157"/>
    </source>
</evidence>
<keyword evidence="3" id="KW-1015">Disulfide bond</keyword>
<evidence type="ECO:0000313" key="9">
    <source>
        <dbReference type="Proteomes" id="UP000314294"/>
    </source>
</evidence>
<keyword evidence="2" id="KW-0472">Membrane</keyword>
<dbReference type="InterPro" id="IPR013783">
    <property type="entry name" value="Ig-like_fold"/>
</dbReference>
<dbReference type="SUPFAM" id="SSF48726">
    <property type="entry name" value="Immunoglobulin"/>
    <property type="match status" value="1"/>
</dbReference>
<comment type="subcellular location">
    <subcellularLocation>
        <location evidence="1">Membrane</location>
        <topology evidence="1">Single-pass type I membrane protein</topology>
    </subcellularLocation>
</comment>
<organism evidence="8 9">
    <name type="scientific">Liparis tanakae</name>
    <name type="common">Tanaka's snailfish</name>
    <dbReference type="NCBI Taxonomy" id="230148"/>
    <lineage>
        <taxon>Eukaryota</taxon>
        <taxon>Metazoa</taxon>
        <taxon>Chordata</taxon>
        <taxon>Craniata</taxon>
        <taxon>Vertebrata</taxon>
        <taxon>Euteleostomi</taxon>
        <taxon>Actinopterygii</taxon>
        <taxon>Neopterygii</taxon>
        <taxon>Teleostei</taxon>
        <taxon>Neoteleostei</taxon>
        <taxon>Acanthomorphata</taxon>
        <taxon>Eupercaria</taxon>
        <taxon>Perciformes</taxon>
        <taxon>Cottioidei</taxon>
        <taxon>Cottales</taxon>
        <taxon>Liparidae</taxon>
        <taxon>Liparis</taxon>
    </lineage>
</organism>
<protein>
    <submittedName>
        <fullName evidence="8">Netrin receptor UNC5D</fullName>
    </submittedName>
</protein>
<keyword evidence="6" id="KW-0393">Immunoglobulin domain</keyword>
<comment type="caution">
    <text evidence="8">The sequence shown here is derived from an EMBL/GenBank/DDBJ whole genome shotgun (WGS) entry which is preliminary data.</text>
</comment>
<dbReference type="Proteomes" id="UP000314294">
    <property type="component" value="Unassembled WGS sequence"/>
</dbReference>
<dbReference type="OrthoDB" id="5973910at2759"/>
<evidence type="ECO:0000256" key="2">
    <source>
        <dbReference type="ARBA" id="ARBA00023136"/>
    </source>
</evidence>
<sequence>MVPWLPDIVSQPEPTVAPPCRPCPCMQSDTQGFHQLQVHCTEPHVKSGATRDAQPDAPPSVQGTLPHFIQEPEDAYIVKSNPIKLRCRAAPALQIFFKCNGEWVHQNEHFSQEYKDLNTGAEFRLATPGPRLEPTLATSCCWPRPYTAGPTGGKGGTERALAKAVTGTTTPLKIAEACQSRWPQKTPQYTVLR</sequence>
<reference evidence="8 9" key="1">
    <citation type="submission" date="2019-03" db="EMBL/GenBank/DDBJ databases">
        <title>First draft genome of Liparis tanakae, snailfish: a comprehensive survey of snailfish specific genes.</title>
        <authorList>
            <person name="Kim W."/>
            <person name="Song I."/>
            <person name="Jeong J.-H."/>
            <person name="Kim D."/>
            <person name="Kim S."/>
            <person name="Ryu S."/>
            <person name="Song J.Y."/>
            <person name="Lee S.K."/>
        </authorList>
    </citation>
    <scope>NUCLEOTIDE SEQUENCE [LARGE SCALE GENOMIC DNA]</scope>
    <source>
        <tissue evidence="8">Muscle</tissue>
    </source>
</reference>
<dbReference type="EMBL" id="SRLO01000381">
    <property type="protein sequence ID" value="TNN58361.1"/>
    <property type="molecule type" value="Genomic_DNA"/>
</dbReference>
<proteinExistence type="predicted"/>
<dbReference type="AlphaFoldDB" id="A0A4Z2GYI9"/>
<gene>
    <name evidence="8" type="primary">Unc5d_0</name>
    <name evidence="8" type="ORF">EYF80_031424</name>
</gene>